<reference evidence="2" key="1">
    <citation type="submission" date="2015-10" db="EMBL/GenBank/DDBJ databases">
        <authorList>
            <person name="Luecker S."/>
            <person name="Luecker S."/>
        </authorList>
    </citation>
    <scope>NUCLEOTIDE SEQUENCE [LARGE SCALE GENOMIC DNA]</scope>
</reference>
<dbReference type="EMBL" id="CZPZ01000001">
    <property type="protein sequence ID" value="CUS31322.1"/>
    <property type="molecule type" value="Genomic_DNA"/>
</dbReference>
<protein>
    <submittedName>
        <fullName evidence="1">Uncharacterized protein</fullName>
    </submittedName>
</protein>
<name>A0A0S4L3N2_9BACT</name>
<keyword evidence="2" id="KW-1185">Reference proteome</keyword>
<gene>
    <name evidence="1" type="ORF">COMA2_10042</name>
</gene>
<proteinExistence type="predicted"/>
<organism evidence="1 2">
    <name type="scientific">Candidatus Nitrospira nitrificans</name>
    <dbReference type="NCBI Taxonomy" id="1742973"/>
    <lineage>
        <taxon>Bacteria</taxon>
        <taxon>Pseudomonadati</taxon>
        <taxon>Nitrospirota</taxon>
        <taxon>Nitrospiria</taxon>
        <taxon>Nitrospirales</taxon>
        <taxon>Nitrospiraceae</taxon>
        <taxon>Nitrospira</taxon>
    </lineage>
</organism>
<dbReference type="AlphaFoldDB" id="A0A0S4L3N2"/>
<dbReference type="STRING" id="1742973.COMA2_10042"/>
<accession>A0A0S4L3N2</accession>
<sequence>MCNAEFEHVTMTSDFTIVRCSFVQVSSGYSVITAVFQPDTADSTNDQITLTPAITGGSSTLTLLAGRYAGMWKRRTT</sequence>
<evidence type="ECO:0000313" key="2">
    <source>
        <dbReference type="Proteomes" id="UP000198736"/>
    </source>
</evidence>
<dbReference type="Proteomes" id="UP000198736">
    <property type="component" value="Unassembled WGS sequence"/>
</dbReference>
<evidence type="ECO:0000313" key="1">
    <source>
        <dbReference type="EMBL" id="CUS31322.1"/>
    </source>
</evidence>